<dbReference type="PROSITE" id="PS50012">
    <property type="entry name" value="RCC1_3"/>
    <property type="match status" value="1"/>
</dbReference>
<reference evidence="2 3" key="1">
    <citation type="journal article" date="2018" name="BMC Genomics">
        <title>The genome of Naegleria lovaniensis, the basis for a comparative approach to unravel pathogenicity factors of the human pathogenic amoeba N. fowleri.</title>
        <authorList>
            <person name="Liechti N."/>
            <person name="Schurch N."/>
            <person name="Bruggmann R."/>
            <person name="Wittwer M."/>
        </authorList>
    </citation>
    <scope>NUCLEOTIDE SEQUENCE [LARGE SCALE GENOMIC DNA]</scope>
    <source>
        <strain evidence="2 3">ATCC 30569</strain>
    </source>
</reference>
<dbReference type="PANTHER" id="PTHR45982:SF1">
    <property type="entry name" value="REGULATOR OF CHROMOSOME CONDENSATION"/>
    <property type="match status" value="1"/>
</dbReference>
<dbReference type="InterPro" id="IPR051553">
    <property type="entry name" value="Ran_GTPase-activating"/>
</dbReference>
<keyword evidence="3" id="KW-1185">Reference proteome</keyword>
<dbReference type="PANTHER" id="PTHR45982">
    <property type="entry name" value="REGULATOR OF CHROMOSOME CONDENSATION"/>
    <property type="match status" value="1"/>
</dbReference>
<dbReference type="InterPro" id="IPR000408">
    <property type="entry name" value="Reg_chr_condens"/>
</dbReference>
<evidence type="ECO:0000313" key="2">
    <source>
        <dbReference type="EMBL" id="KAG2377977.1"/>
    </source>
</evidence>
<evidence type="ECO:0000313" key="3">
    <source>
        <dbReference type="Proteomes" id="UP000816034"/>
    </source>
</evidence>
<dbReference type="EMBL" id="PYSW02000035">
    <property type="protein sequence ID" value="KAG2377977.1"/>
    <property type="molecule type" value="Genomic_DNA"/>
</dbReference>
<dbReference type="Gene3D" id="2.130.10.30">
    <property type="entry name" value="Regulator of chromosome condensation 1/beta-lactamase-inhibitor protein II"/>
    <property type="match status" value="1"/>
</dbReference>
<proteinExistence type="predicted"/>
<dbReference type="RefSeq" id="XP_044545239.1">
    <property type="nucleotide sequence ID" value="XM_044698692.1"/>
</dbReference>
<evidence type="ECO:0000256" key="1">
    <source>
        <dbReference type="PROSITE-ProRule" id="PRU00235"/>
    </source>
</evidence>
<dbReference type="SUPFAM" id="SSF50985">
    <property type="entry name" value="RCC1/BLIP-II"/>
    <property type="match status" value="1"/>
</dbReference>
<sequence>MASKLSLTTFGENVFGEFVTNTQSINKYLASSSVGEVAVSSGDHHSVIRCRDLIFAVGSNFFGQLALGKSVKQADLNVIEYFNQHQIKVKNIICKYNQTFFLTDVGEVFVVGFNEECNLGFKSKESNIYDPTKVCGCLEGKVITKIAVGRYHCLMLDANHRVFVSGQQDKGQLFLTTSHRRTSNIIENDVMTKHAIDDIECGQFFSVAFSASQLKLFVGGVVAGSKKPLFEEYDLNELIGFNDNFPFPYISVSISCCNNCFIIRAFCEHKLFMEEDVFLKWDGTGMYELSDVVAKTIREQILRITTGPKAIAFVTNSGRIYLQEGEFPENKINPTLVFITVSHSSVLEALTEKGVIMITKTS</sequence>
<dbReference type="GeneID" id="68101053"/>
<gene>
    <name evidence="2" type="ORF">C9374_008599</name>
</gene>
<comment type="caution">
    <text evidence="2">The sequence shown here is derived from an EMBL/GenBank/DDBJ whole genome shotgun (WGS) entry which is preliminary data.</text>
</comment>
<dbReference type="Pfam" id="PF00415">
    <property type="entry name" value="RCC1"/>
    <property type="match status" value="1"/>
</dbReference>
<feature type="repeat" description="RCC1" evidence="1">
    <location>
        <begin position="106"/>
        <end position="159"/>
    </location>
</feature>
<organism evidence="2 3">
    <name type="scientific">Naegleria lovaniensis</name>
    <name type="common">Amoeba</name>
    <dbReference type="NCBI Taxonomy" id="51637"/>
    <lineage>
        <taxon>Eukaryota</taxon>
        <taxon>Discoba</taxon>
        <taxon>Heterolobosea</taxon>
        <taxon>Tetramitia</taxon>
        <taxon>Eutetramitia</taxon>
        <taxon>Vahlkampfiidae</taxon>
        <taxon>Naegleria</taxon>
    </lineage>
</organism>
<protein>
    <submittedName>
        <fullName evidence="2">Uncharacterized protein</fullName>
    </submittedName>
</protein>
<accession>A0AA88GEH0</accession>
<dbReference type="Proteomes" id="UP000816034">
    <property type="component" value="Unassembled WGS sequence"/>
</dbReference>
<dbReference type="AlphaFoldDB" id="A0AA88GEH0"/>
<name>A0AA88GEH0_NAELO</name>
<dbReference type="InterPro" id="IPR009091">
    <property type="entry name" value="RCC1/BLIP-II"/>
</dbReference>